<organism evidence="8 9">
    <name type="scientific">Chryseolinea soli</name>
    <dbReference type="NCBI Taxonomy" id="2321403"/>
    <lineage>
        <taxon>Bacteria</taxon>
        <taxon>Pseudomonadati</taxon>
        <taxon>Bacteroidota</taxon>
        <taxon>Cytophagia</taxon>
        <taxon>Cytophagales</taxon>
        <taxon>Fulvivirgaceae</taxon>
        <taxon>Chryseolinea</taxon>
    </lineage>
</organism>
<dbReference type="InterPro" id="IPR014304">
    <property type="entry name" value="RNA_pol_sigma-Z"/>
</dbReference>
<keyword evidence="4" id="KW-0804">Transcription</keyword>
<dbReference type="GO" id="GO:0003677">
    <property type="term" value="F:DNA binding"/>
    <property type="evidence" value="ECO:0007669"/>
    <property type="project" value="InterPro"/>
</dbReference>
<dbReference type="Proteomes" id="UP000266183">
    <property type="component" value="Chromosome"/>
</dbReference>
<dbReference type="InterPro" id="IPR039425">
    <property type="entry name" value="RNA_pol_sigma-70-like"/>
</dbReference>
<dbReference type="PANTHER" id="PTHR43133">
    <property type="entry name" value="RNA POLYMERASE ECF-TYPE SIGMA FACTO"/>
    <property type="match status" value="1"/>
</dbReference>
<dbReference type="Gene3D" id="1.10.1740.10">
    <property type="match status" value="1"/>
</dbReference>
<dbReference type="GO" id="GO:0016987">
    <property type="term" value="F:sigma factor activity"/>
    <property type="evidence" value="ECO:0007669"/>
    <property type="project" value="UniProtKB-KW"/>
</dbReference>
<keyword evidence="2" id="KW-0805">Transcription regulation</keyword>
<dbReference type="Pfam" id="PF08281">
    <property type="entry name" value="Sigma70_r4_2"/>
    <property type="match status" value="1"/>
</dbReference>
<dbReference type="InterPro" id="IPR013325">
    <property type="entry name" value="RNA_pol_sigma_r2"/>
</dbReference>
<dbReference type="PANTHER" id="PTHR43133:SF62">
    <property type="entry name" value="RNA POLYMERASE SIGMA FACTOR SIGZ"/>
    <property type="match status" value="1"/>
</dbReference>
<accession>A0A385SUJ8</accession>
<dbReference type="OrthoDB" id="9780326at2"/>
<feature type="domain" description="RNA polymerase sigma-70 region 2" evidence="6">
    <location>
        <begin position="10"/>
        <end position="75"/>
    </location>
</feature>
<evidence type="ECO:0000256" key="2">
    <source>
        <dbReference type="ARBA" id="ARBA00023015"/>
    </source>
</evidence>
<dbReference type="KEGG" id="chk:D4L85_26825"/>
<proteinExistence type="inferred from homology"/>
<keyword evidence="9" id="KW-1185">Reference proteome</keyword>
<dbReference type="InterPro" id="IPR013324">
    <property type="entry name" value="RNA_pol_sigma_r3/r4-like"/>
</dbReference>
<comment type="similarity">
    <text evidence="1">Belongs to the sigma-70 factor family. ECF subfamily.</text>
</comment>
<dbReference type="SUPFAM" id="SSF88946">
    <property type="entry name" value="Sigma2 domain of RNA polymerase sigma factors"/>
    <property type="match status" value="1"/>
</dbReference>
<dbReference type="InterPro" id="IPR013249">
    <property type="entry name" value="RNA_pol_sigma70_r4_t2"/>
</dbReference>
<sequence length="178" mass="20721">MKAPASILWTETQAALKAFVHRRVRDKAVADDILQDVFVKMYTRMDQLHDSEKITAWMYQITRNTITDYFRSQNKSVTLLDLDWESDHTNLNDCVSSCLKEMLLTLPAKYRQAIELTELEDLSQLQLAERLNISYSGAKSRVQRARQMLKRKMDEHYTIKLDAYGNVTVCENRGPCHC</sequence>
<evidence type="ECO:0000256" key="3">
    <source>
        <dbReference type="ARBA" id="ARBA00023082"/>
    </source>
</evidence>
<dbReference type="RefSeq" id="WP_119757197.1">
    <property type="nucleotide sequence ID" value="NZ_CP032382.1"/>
</dbReference>
<dbReference type="AlphaFoldDB" id="A0A385SUJ8"/>
<dbReference type="EMBL" id="CP032382">
    <property type="protein sequence ID" value="AYB33971.1"/>
    <property type="molecule type" value="Genomic_DNA"/>
</dbReference>
<evidence type="ECO:0000313" key="9">
    <source>
        <dbReference type="Proteomes" id="UP000266183"/>
    </source>
</evidence>
<reference evidence="9" key="1">
    <citation type="submission" date="2018-09" db="EMBL/GenBank/DDBJ databases">
        <title>Chryseolinea sp. KIS68-18 isolated from soil.</title>
        <authorList>
            <person name="Weon H.-Y."/>
            <person name="Kwon S.-W."/>
            <person name="Lee S.A."/>
        </authorList>
    </citation>
    <scope>NUCLEOTIDE SEQUENCE [LARGE SCALE GENOMIC DNA]</scope>
    <source>
        <strain evidence="9">KIS68-18</strain>
    </source>
</reference>
<name>A0A385SUJ8_9BACT</name>
<dbReference type="SUPFAM" id="SSF88659">
    <property type="entry name" value="Sigma3 and sigma4 domains of RNA polymerase sigma factors"/>
    <property type="match status" value="1"/>
</dbReference>
<dbReference type="NCBIfam" id="TIGR02937">
    <property type="entry name" value="sigma70-ECF"/>
    <property type="match status" value="1"/>
</dbReference>
<dbReference type="InterPro" id="IPR014284">
    <property type="entry name" value="RNA_pol_sigma-70_dom"/>
</dbReference>
<evidence type="ECO:0000256" key="1">
    <source>
        <dbReference type="ARBA" id="ARBA00010641"/>
    </source>
</evidence>
<evidence type="ECO:0000259" key="6">
    <source>
        <dbReference type="Pfam" id="PF04542"/>
    </source>
</evidence>
<dbReference type="InterPro" id="IPR007627">
    <property type="entry name" value="RNA_pol_sigma70_r2"/>
</dbReference>
<evidence type="ECO:0000259" key="7">
    <source>
        <dbReference type="Pfam" id="PF08281"/>
    </source>
</evidence>
<dbReference type="GO" id="GO:0006352">
    <property type="term" value="P:DNA-templated transcription initiation"/>
    <property type="evidence" value="ECO:0007669"/>
    <property type="project" value="InterPro"/>
</dbReference>
<evidence type="ECO:0000256" key="5">
    <source>
        <dbReference type="NCBIfam" id="TIGR02959"/>
    </source>
</evidence>
<evidence type="ECO:0000256" key="4">
    <source>
        <dbReference type="ARBA" id="ARBA00023163"/>
    </source>
</evidence>
<dbReference type="Pfam" id="PF04542">
    <property type="entry name" value="Sigma70_r2"/>
    <property type="match status" value="1"/>
</dbReference>
<dbReference type="NCBIfam" id="TIGR02959">
    <property type="entry name" value="SigZ"/>
    <property type="match status" value="1"/>
</dbReference>
<dbReference type="Gene3D" id="1.10.10.10">
    <property type="entry name" value="Winged helix-like DNA-binding domain superfamily/Winged helix DNA-binding domain"/>
    <property type="match status" value="1"/>
</dbReference>
<keyword evidence="3" id="KW-0731">Sigma factor</keyword>
<protein>
    <recommendedName>
        <fullName evidence="5">RNA polymerase sigma factor SigZ</fullName>
    </recommendedName>
</protein>
<dbReference type="CDD" id="cd06171">
    <property type="entry name" value="Sigma70_r4"/>
    <property type="match status" value="1"/>
</dbReference>
<gene>
    <name evidence="8" type="primary">sigZ</name>
    <name evidence="8" type="ORF">D4L85_26825</name>
</gene>
<dbReference type="InterPro" id="IPR036388">
    <property type="entry name" value="WH-like_DNA-bd_sf"/>
</dbReference>
<feature type="domain" description="RNA polymerase sigma factor 70 region 4 type 2" evidence="7">
    <location>
        <begin position="98"/>
        <end position="149"/>
    </location>
</feature>
<evidence type="ECO:0000313" key="8">
    <source>
        <dbReference type="EMBL" id="AYB33971.1"/>
    </source>
</evidence>